<dbReference type="InterPro" id="IPR016040">
    <property type="entry name" value="NAD(P)-bd_dom"/>
</dbReference>
<protein>
    <submittedName>
        <fullName evidence="2">NADH dehydrogenase (Ubiquinone)</fullName>
        <ecNumber evidence="2">1.6.5.3</ecNumber>
    </submittedName>
</protein>
<dbReference type="EC" id="1.6.5.3" evidence="2"/>
<dbReference type="PANTHER" id="PTHR15020">
    <property type="entry name" value="FLAVIN REDUCTASE-RELATED"/>
    <property type="match status" value="1"/>
</dbReference>
<dbReference type="KEGG" id="bnm:BALAC2494_00999"/>
<dbReference type="GeneID" id="29695224"/>
<dbReference type="SUPFAM" id="SSF51735">
    <property type="entry name" value="NAD(P)-binding Rossmann-fold domains"/>
    <property type="match status" value="1"/>
</dbReference>
<evidence type="ECO:0000259" key="1">
    <source>
        <dbReference type="Pfam" id="PF13460"/>
    </source>
</evidence>
<accession>A0A806FFW7</accession>
<keyword evidence="2" id="KW-0830">Ubiquinone</keyword>
<dbReference type="Pfam" id="PF13460">
    <property type="entry name" value="NAD_binding_10"/>
    <property type="match status" value="1"/>
</dbReference>
<gene>
    <name evidence="2" type="ORF">BALAC2494_00999</name>
</gene>
<evidence type="ECO:0000313" key="2">
    <source>
        <dbReference type="EMBL" id="AEK29567.1"/>
    </source>
</evidence>
<reference evidence="2 3" key="1">
    <citation type="journal article" date="2011" name="J. Bacteriol.">
        <title>Genome Sequence of the Probiotic Strain Bifidobacterium animalis subsp. lactis CNCM I-2494.</title>
        <authorList>
            <person name="Chervaux C."/>
            <person name="Grimaldi C."/>
            <person name="Bolotin A."/>
            <person name="Quinquis B."/>
            <person name="Legrain-Raspaud S."/>
            <person name="van Hylckama Vlieg J.E."/>
            <person name="Denariaz G."/>
            <person name="Smokvina T."/>
        </authorList>
    </citation>
    <scope>NUCLEOTIDE SEQUENCE [LARGE SCALE GENOMIC DNA]</scope>
    <source>
        <strain evidence="2 3">CNCM I-2494</strain>
    </source>
</reference>
<proteinExistence type="predicted"/>
<dbReference type="AlphaFoldDB" id="A0A806FFW7"/>
<name>A0A806FFW7_BIFAN</name>
<keyword evidence="2" id="KW-0560">Oxidoreductase</keyword>
<dbReference type="CDD" id="cd05243">
    <property type="entry name" value="SDR_a5"/>
    <property type="match status" value="1"/>
</dbReference>
<dbReference type="GO" id="GO:0016491">
    <property type="term" value="F:oxidoreductase activity"/>
    <property type="evidence" value="ECO:0007669"/>
    <property type="project" value="UniProtKB-KW"/>
</dbReference>
<feature type="domain" description="NAD(P)-binding" evidence="1">
    <location>
        <begin position="10"/>
        <end position="192"/>
    </location>
</feature>
<dbReference type="PANTHER" id="PTHR15020:SF50">
    <property type="entry name" value="UPF0659 PROTEIN YMR090W"/>
    <property type="match status" value="1"/>
</dbReference>
<dbReference type="InterPro" id="IPR036291">
    <property type="entry name" value="NAD(P)-bd_dom_sf"/>
</dbReference>
<organism evidence="2 3">
    <name type="scientific">Bifidobacterium animalis subsp. lactis CNCM I-2494</name>
    <dbReference type="NCBI Taxonomy" id="1042403"/>
    <lineage>
        <taxon>Bacteria</taxon>
        <taxon>Bacillati</taxon>
        <taxon>Actinomycetota</taxon>
        <taxon>Actinomycetes</taxon>
        <taxon>Bifidobacteriales</taxon>
        <taxon>Bifidobacteriaceae</taxon>
        <taxon>Bifidobacterium</taxon>
    </lineage>
</organism>
<evidence type="ECO:0000313" key="3">
    <source>
        <dbReference type="Proteomes" id="UP000008394"/>
    </source>
</evidence>
<sequence length="262" mass="28622">MKPTHVLVVGASGSIGRHAVEKARAAGYRVRALVRDPSRIHFGCGVEVVQGDLTSVESMRQALDGIDGIVFTHGSNGGPTLTETVDYGAVRNALEALDGRPARIALMTSIGVTNMDNDYNRSTEAHDWKRHSERLVRASGNEYTIVRPGWFDMEGADEHQLKFEQGDRRDPMGPQDGSAARRQVAQTLVDALGCKEADHKTLELIDVAGTAQTDAELASMFAALQPDTGLDGVLDRDNFPECTQPKRVREQIARIETMRAEQ</sequence>
<dbReference type="Gene3D" id="3.40.50.720">
    <property type="entry name" value="NAD(P)-binding Rossmann-like Domain"/>
    <property type="match status" value="1"/>
</dbReference>
<dbReference type="EMBL" id="CP002915">
    <property type="protein sequence ID" value="AEK29567.1"/>
    <property type="molecule type" value="Genomic_DNA"/>
</dbReference>
<dbReference type="RefSeq" id="WP_004218413.1">
    <property type="nucleotide sequence ID" value="NC_017215.1"/>
</dbReference>
<dbReference type="Proteomes" id="UP000008394">
    <property type="component" value="Chromosome"/>
</dbReference>